<dbReference type="Gene3D" id="3.40.50.10490">
    <property type="entry name" value="Glucose-6-phosphate isomerase like protein, domain 1"/>
    <property type="match status" value="2"/>
</dbReference>
<dbReference type="GO" id="GO:0005975">
    <property type="term" value="P:carbohydrate metabolic process"/>
    <property type="evidence" value="ECO:0007669"/>
    <property type="project" value="UniProtKB-UniRule"/>
</dbReference>
<evidence type="ECO:0000256" key="2">
    <source>
        <dbReference type="ARBA" id="ARBA00004496"/>
    </source>
</evidence>
<dbReference type="PANTHER" id="PTHR10937">
    <property type="entry name" value="GLUCOSAMINE--FRUCTOSE-6-PHOSPHATE AMINOTRANSFERASE, ISOMERIZING"/>
    <property type="match status" value="1"/>
</dbReference>
<dbReference type="Proteomes" id="UP000657006">
    <property type="component" value="Unassembled WGS sequence"/>
</dbReference>
<dbReference type="InterPro" id="IPR035490">
    <property type="entry name" value="GlmS/FrlB_SIS"/>
</dbReference>
<feature type="initiator methionine" description="Removed" evidence="10">
    <location>
        <position position="1"/>
    </location>
</feature>
<evidence type="ECO:0000259" key="11">
    <source>
        <dbReference type="PROSITE" id="PS51278"/>
    </source>
</evidence>
<evidence type="ECO:0000256" key="3">
    <source>
        <dbReference type="ARBA" id="ARBA00012916"/>
    </source>
</evidence>
<comment type="subunit">
    <text evidence="10">Homodimer.</text>
</comment>
<dbReference type="FunFam" id="3.40.50.10490:FF:000001">
    <property type="entry name" value="Glutamine--fructose-6-phosphate aminotransferase [isomerizing]"/>
    <property type="match status" value="1"/>
</dbReference>
<dbReference type="CDD" id="cd05008">
    <property type="entry name" value="SIS_GlmS_GlmD_1"/>
    <property type="match status" value="1"/>
</dbReference>
<dbReference type="InterPro" id="IPR047084">
    <property type="entry name" value="GFAT_N"/>
</dbReference>
<evidence type="ECO:0000256" key="10">
    <source>
        <dbReference type="HAMAP-Rule" id="MF_00164"/>
    </source>
</evidence>
<reference evidence="13" key="1">
    <citation type="submission" date="2020-08" db="EMBL/GenBank/DDBJ databases">
        <title>Genome public.</title>
        <authorList>
            <person name="Liu C."/>
            <person name="Sun Q."/>
        </authorList>
    </citation>
    <scope>NUCLEOTIDE SEQUENCE</scope>
    <source>
        <strain evidence="13">NSJ-32</strain>
    </source>
</reference>
<dbReference type="InterPro" id="IPR035466">
    <property type="entry name" value="GlmS/AgaS_SIS"/>
</dbReference>
<name>A0A926DTF9_9FIRM</name>
<gene>
    <name evidence="10 13" type="primary">glmS</name>
    <name evidence="13" type="ORF">H8730_07720</name>
</gene>
<accession>A0A926DTF9</accession>
<dbReference type="AlphaFoldDB" id="A0A926DTF9"/>
<keyword evidence="9" id="KW-0315">Glutamine amidotransferase</keyword>
<sequence length="610" mass="67937">MCGIIGYIGTDRATDVILDGLSSLEYRGYDSAGIAINDRGLRIRKAKGRLSNLRDQIEECQFPEGHVGIGHTRWATHGEPSDVNSHPHLDEGRHIAVVHNGIIENFSELREELQAKGVHFASETDTEVIPNLMYQYYRQCGNAMEAIRLAAGDMRGSYALGVIFADDEERLYAVRKDSPLILGRGDGENFIASDIPAILPYTRDIYLLNDNEIAVLGRKTIEIYGAGGEKVEREIFHVHWDVKAAEKNGYEHFMLKEIFEQPEVVRATIVPRLSMNEEQVKLDRIHITKEELDNTNRIYIVACGTAYHAGLVGKYLLEKMARLPVWAETASEFRYRDPVLDSHSLVIVISQSGETADTLAALRMAKRAGARVMAIVNVVGSTMDREAENVLYTWAGPEIAVASTKAYSCQLAAMYLLVLYLSRMQGTLSREEFAILRQELYALPEEIQSILERAESIRHIVASTVQKSVFYIGRGLDYYASMEGSLKLKEIAYIHSEAYAAGELKHGPIAMIDGDTLVIGLITQQELTEKTVSNLKEVKARGAKVICIAEEGNEKVTEAADEVIWIPKSHPMAASLLANIVQQLFAYYMAVKLGNDVDKPRNLAKSVTVE</sequence>
<keyword evidence="7 10" id="KW-0808">Transferase</keyword>
<dbReference type="Gene3D" id="3.60.20.10">
    <property type="entry name" value="Glutamine Phosphoribosylpyrophosphate, subunit 1, domain 1"/>
    <property type="match status" value="1"/>
</dbReference>
<dbReference type="GO" id="GO:0004360">
    <property type="term" value="F:glutamine-fructose-6-phosphate transaminase (isomerizing) activity"/>
    <property type="evidence" value="ECO:0007669"/>
    <property type="project" value="UniProtKB-UniRule"/>
</dbReference>
<dbReference type="Pfam" id="PF01380">
    <property type="entry name" value="SIS"/>
    <property type="match status" value="2"/>
</dbReference>
<evidence type="ECO:0000256" key="5">
    <source>
        <dbReference type="ARBA" id="ARBA00022490"/>
    </source>
</evidence>
<evidence type="ECO:0000313" key="13">
    <source>
        <dbReference type="EMBL" id="MBC8543429.1"/>
    </source>
</evidence>
<evidence type="ECO:0000256" key="6">
    <source>
        <dbReference type="ARBA" id="ARBA00022576"/>
    </source>
</evidence>
<dbReference type="Pfam" id="PF13522">
    <property type="entry name" value="GATase_6"/>
    <property type="match status" value="1"/>
</dbReference>
<keyword evidence="8" id="KW-0677">Repeat</keyword>
<dbReference type="PANTHER" id="PTHR10937:SF0">
    <property type="entry name" value="GLUTAMINE--FRUCTOSE-6-PHOSPHATE TRANSAMINASE (ISOMERIZING)"/>
    <property type="match status" value="1"/>
</dbReference>
<dbReference type="InterPro" id="IPR005855">
    <property type="entry name" value="GFAT"/>
</dbReference>
<comment type="caution">
    <text evidence="13">The sequence shown here is derived from an EMBL/GenBank/DDBJ whole genome shotgun (WGS) entry which is preliminary data.</text>
</comment>
<evidence type="ECO:0000256" key="1">
    <source>
        <dbReference type="ARBA" id="ARBA00001031"/>
    </source>
</evidence>
<feature type="active site" description="For Fru-6P isomerization activity" evidence="10">
    <location>
        <position position="605"/>
    </location>
</feature>
<evidence type="ECO:0000256" key="9">
    <source>
        <dbReference type="ARBA" id="ARBA00022962"/>
    </source>
</evidence>
<dbReference type="NCBIfam" id="NF001484">
    <property type="entry name" value="PRK00331.1"/>
    <property type="match status" value="1"/>
</dbReference>
<dbReference type="InterPro" id="IPR029055">
    <property type="entry name" value="Ntn_hydrolases_N"/>
</dbReference>
<keyword evidence="5 10" id="KW-0963">Cytoplasm</keyword>
<dbReference type="CDD" id="cd00714">
    <property type="entry name" value="GFAT"/>
    <property type="match status" value="1"/>
</dbReference>
<dbReference type="InterPro" id="IPR046348">
    <property type="entry name" value="SIS_dom_sf"/>
</dbReference>
<comment type="subcellular location">
    <subcellularLocation>
        <location evidence="2 10">Cytoplasm</location>
    </subcellularLocation>
</comment>
<dbReference type="InterPro" id="IPR017932">
    <property type="entry name" value="GATase_2_dom"/>
</dbReference>
<organism evidence="13 14">
    <name type="scientific">Bianquea renquensis</name>
    <dbReference type="NCBI Taxonomy" id="2763661"/>
    <lineage>
        <taxon>Bacteria</taxon>
        <taxon>Bacillati</taxon>
        <taxon>Bacillota</taxon>
        <taxon>Clostridia</taxon>
        <taxon>Eubacteriales</taxon>
        <taxon>Bianqueaceae</taxon>
        <taxon>Bianquea</taxon>
    </lineage>
</organism>
<dbReference type="FunFam" id="3.60.20.10:FF:000006">
    <property type="entry name" value="Glutamine--fructose-6-phosphate aminotransferase [isomerizing]"/>
    <property type="match status" value="1"/>
</dbReference>
<dbReference type="EMBL" id="JACRSQ010000009">
    <property type="protein sequence ID" value="MBC8543429.1"/>
    <property type="molecule type" value="Genomic_DNA"/>
</dbReference>
<dbReference type="PROSITE" id="PS51464">
    <property type="entry name" value="SIS"/>
    <property type="match status" value="2"/>
</dbReference>
<proteinExistence type="inferred from homology"/>
<evidence type="ECO:0000313" key="14">
    <source>
        <dbReference type="Proteomes" id="UP000657006"/>
    </source>
</evidence>
<dbReference type="InterPro" id="IPR001347">
    <property type="entry name" value="SIS_dom"/>
</dbReference>
<evidence type="ECO:0000256" key="7">
    <source>
        <dbReference type="ARBA" id="ARBA00022679"/>
    </source>
</evidence>
<dbReference type="GO" id="GO:0006047">
    <property type="term" value="P:UDP-N-acetylglucosamine metabolic process"/>
    <property type="evidence" value="ECO:0007669"/>
    <property type="project" value="TreeGrafter"/>
</dbReference>
<protein>
    <recommendedName>
        <fullName evidence="4 10">Glutamine--fructose-6-phosphate aminotransferase [isomerizing]</fullName>
        <ecNumber evidence="3 10">2.6.1.16</ecNumber>
    </recommendedName>
    <alternativeName>
        <fullName evidence="10">D-fructose-6-phosphate amidotransferase</fullName>
    </alternativeName>
    <alternativeName>
        <fullName evidence="10">GFAT</fullName>
    </alternativeName>
    <alternativeName>
        <fullName evidence="10">Glucosamine-6-phosphate synthase</fullName>
    </alternativeName>
    <alternativeName>
        <fullName evidence="10">Hexosephosphate aminotransferase</fullName>
    </alternativeName>
    <alternativeName>
        <fullName evidence="10">L-glutamine--D-fructose-6-phosphate amidotransferase</fullName>
    </alternativeName>
</protein>
<dbReference type="RefSeq" id="WP_177719597.1">
    <property type="nucleotide sequence ID" value="NZ_JACRSQ010000009.1"/>
</dbReference>
<dbReference type="GO" id="GO:0005829">
    <property type="term" value="C:cytosol"/>
    <property type="evidence" value="ECO:0007669"/>
    <property type="project" value="TreeGrafter"/>
</dbReference>
<dbReference type="GO" id="GO:0006487">
    <property type="term" value="P:protein N-linked glycosylation"/>
    <property type="evidence" value="ECO:0007669"/>
    <property type="project" value="TreeGrafter"/>
</dbReference>
<dbReference type="PROSITE" id="PS51278">
    <property type="entry name" value="GATASE_TYPE_2"/>
    <property type="match status" value="1"/>
</dbReference>
<dbReference type="CDD" id="cd05009">
    <property type="entry name" value="SIS_GlmS_GlmD_2"/>
    <property type="match status" value="1"/>
</dbReference>
<evidence type="ECO:0000256" key="8">
    <source>
        <dbReference type="ARBA" id="ARBA00022737"/>
    </source>
</evidence>
<dbReference type="EC" id="2.6.1.16" evidence="3 10"/>
<evidence type="ECO:0000259" key="12">
    <source>
        <dbReference type="PROSITE" id="PS51464"/>
    </source>
</evidence>
<feature type="domain" description="SIS" evidence="12">
    <location>
        <begin position="288"/>
        <end position="427"/>
    </location>
</feature>
<dbReference type="NCBIfam" id="TIGR01135">
    <property type="entry name" value="glmS"/>
    <property type="match status" value="1"/>
</dbReference>
<keyword evidence="6 10" id="KW-0032">Aminotransferase</keyword>
<dbReference type="HAMAP" id="MF_00164">
    <property type="entry name" value="GlmS"/>
    <property type="match status" value="1"/>
</dbReference>
<evidence type="ECO:0000256" key="4">
    <source>
        <dbReference type="ARBA" id="ARBA00016090"/>
    </source>
</evidence>
<dbReference type="SUPFAM" id="SSF56235">
    <property type="entry name" value="N-terminal nucleophile aminohydrolases (Ntn hydrolases)"/>
    <property type="match status" value="1"/>
</dbReference>
<feature type="active site" description="Nucleophile; for GATase activity" evidence="10">
    <location>
        <position position="2"/>
    </location>
</feature>
<dbReference type="SUPFAM" id="SSF53697">
    <property type="entry name" value="SIS domain"/>
    <property type="match status" value="1"/>
</dbReference>
<feature type="domain" description="Glutamine amidotransferase type-2" evidence="11">
    <location>
        <begin position="2"/>
        <end position="219"/>
    </location>
</feature>
<comment type="catalytic activity">
    <reaction evidence="1 10">
        <text>D-fructose 6-phosphate + L-glutamine = D-glucosamine 6-phosphate + L-glutamate</text>
        <dbReference type="Rhea" id="RHEA:13237"/>
        <dbReference type="ChEBI" id="CHEBI:29985"/>
        <dbReference type="ChEBI" id="CHEBI:58359"/>
        <dbReference type="ChEBI" id="CHEBI:58725"/>
        <dbReference type="ChEBI" id="CHEBI:61527"/>
        <dbReference type="EC" id="2.6.1.16"/>
    </reaction>
</comment>
<dbReference type="GO" id="GO:0006002">
    <property type="term" value="P:fructose 6-phosphate metabolic process"/>
    <property type="evidence" value="ECO:0007669"/>
    <property type="project" value="TreeGrafter"/>
</dbReference>
<dbReference type="GO" id="GO:0097367">
    <property type="term" value="F:carbohydrate derivative binding"/>
    <property type="evidence" value="ECO:0007669"/>
    <property type="project" value="InterPro"/>
</dbReference>
<keyword evidence="14" id="KW-1185">Reference proteome</keyword>
<comment type="function">
    <text evidence="10">Catalyzes the first step in hexosamine metabolism, converting fructose-6P into glucosamine-6P using glutamine as a nitrogen source.</text>
</comment>
<feature type="domain" description="SIS" evidence="12">
    <location>
        <begin position="453"/>
        <end position="600"/>
    </location>
</feature>